<keyword evidence="7" id="KW-0472">Membrane</keyword>
<keyword evidence="5 6" id="KW-0408">Iron</keyword>
<gene>
    <name evidence="8" type="ORF">CCHL11_01314</name>
</gene>
<reference evidence="8 9" key="1">
    <citation type="submission" date="2016-11" db="EMBL/GenBank/DDBJ databases">
        <title>Draft Genome Assembly of Colletotrichum chlorophyti a pathogen of herbaceous plants.</title>
        <authorList>
            <person name="Gan P."/>
            <person name="Narusaka M."/>
            <person name="Tsushima A."/>
            <person name="Narusaka Y."/>
            <person name="Takano Y."/>
            <person name="Shirasu K."/>
        </authorList>
    </citation>
    <scope>NUCLEOTIDE SEQUENCE [LARGE SCALE GENOMIC DNA]</scope>
    <source>
        <strain evidence="8 9">NTL11</strain>
    </source>
</reference>
<comment type="caution">
    <text evidence="8">The sequence shown here is derived from an EMBL/GenBank/DDBJ whole genome shotgun (WGS) entry which is preliminary data.</text>
</comment>
<keyword evidence="2 6" id="KW-0349">Heme</keyword>
<evidence type="ECO:0000256" key="1">
    <source>
        <dbReference type="ARBA" id="ARBA00010617"/>
    </source>
</evidence>
<dbReference type="GO" id="GO:0005506">
    <property type="term" value="F:iron ion binding"/>
    <property type="evidence" value="ECO:0007669"/>
    <property type="project" value="InterPro"/>
</dbReference>
<dbReference type="OrthoDB" id="1470350at2759"/>
<evidence type="ECO:0000256" key="5">
    <source>
        <dbReference type="ARBA" id="ARBA00023004"/>
    </source>
</evidence>
<evidence type="ECO:0000256" key="3">
    <source>
        <dbReference type="ARBA" id="ARBA00022723"/>
    </source>
</evidence>
<dbReference type="PRINTS" id="PR00463">
    <property type="entry name" value="EP450I"/>
</dbReference>
<evidence type="ECO:0000256" key="7">
    <source>
        <dbReference type="SAM" id="Phobius"/>
    </source>
</evidence>
<dbReference type="EMBL" id="MPGH01000060">
    <property type="protein sequence ID" value="OLN92253.1"/>
    <property type="molecule type" value="Genomic_DNA"/>
</dbReference>
<evidence type="ECO:0000256" key="4">
    <source>
        <dbReference type="ARBA" id="ARBA00023002"/>
    </source>
</evidence>
<dbReference type="PRINTS" id="PR00385">
    <property type="entry name" value="P450"/>
</dbReference>
<protein>
    <submittedName>
        <fullName evidence="8">Putative sterigmatocystin biosynthesis P450 monooxygenase STCB-like protein 1</fullName>
    </submittedName>
</protein>
<keyword evidence="4" id="KW-0560">Oxidoreductase</keyword>
<evidence type="ECO:0000256" key="2">
    <source>
        <dbReference type="ARBA" id="ARBA00022617"/>
    </source>
</evidence>
<keyword evidence="7" id="KW-1133">Transmembrane helix</keyword>
<dbReference type="PANTHER" id="PTHR24305:SF96">
    <property type="entry name" value="CYTOCHROME P450 MONOOXYGENASE STCB-RELATED"/>
    <property type="match status" value="1"/>
</dbReference>
<dbReference type="AlphaFoldDB" id="A0A1Q8RYX4"/>
<name>A0A1Q8RYX4_9PEZI</name>
<evidence type="ECO:0000313" key="8">
    <source>
        <dbReference type="EMBL" id="OLN92253.1"/>
    </source>
</evidence>
<dbReference type="Gene3D" id="1.10.630.10">
    <property type="entry name" value="Cytochrome P450"/>
    <property type="match status" value="1"/>
</dbReference>
<keyword evidence="8" id="KW-0503">Monooxygenase</keyword>
<sequence>MNSLYTNLSYVNLMRMLPGAALFAILYFVYLGITNPLSHIPGPWYTRFTAIPSTYKRYAARHPVWIHELHAKYGPIVRFSPLHVDICDLPTSQHIHGVQTGFHKTLFYADLVPDSSNVFTETRPDVHAKYKRLLAQPMSETGLRVFYSRIDSHSRLAIEGMRNEYKTRGAADIAKWFTLFSYDCIGDLVFGQSFDTLKTGTMSQSVQDFAMMGYVSNLRITFPILSRLAKYLPIPVFKDARALQQRTVDYAQQSLDRYAERVKGTSFESHPTLFSSLYSAGEEKKLTPIQMRDNAQVYIVGGTDTTATTLVYLIWSVCKNPQIRSRLLKELGTLPDDYTYDSQLKDLTYLNWIIQETLRLYSALPAGLPRLVPAGGEKLAGYYVPGGLTVTTQAYSLHRDEKAFPDPDRFYPERWEYPTQRMKDCFLAFGAGARTCSGRNLAMIELRLMVSRFFKAFPEALASGLEGMSDGDMIPALYFLVMPSGHRCLMNLSGENVPKIF</sequence>
<comment type="similarity">
    <text evidence="1">Belongs to the cytochrome P450 family.</text>
</comment>
<evidence type="ECO:0000256" key="6">
    <source>
        <dbReference type="PIRSR" id="PIRSR602401-1"/>
    </source>
</evidence>
<dbReference type="InterPro" id="IPR050121">
    <property type="entry name" value="Cytochrome_P450_monoxygenase"/>
</dbReference>
<comment type="cofactor">
    <cofactor evidence="6">
        <name>heme</name>
        <dbReference type="ChEBI" id="CHEBI:30413"/>
    </cofactor>
</comment>
<dbReference type="InterPro" id="IPR001128">
    <property type="entry name" value="Cyt_P450"/>
</dbReference>
<dbReference type="InterPro" id="IPR036396">
    <property type="entry name" value="Cyt_P450_sf"/>
</dbReference>
<accession>A0A1Q8RYX4</accession>
<dbReference type="STRING" id="708187.A0A1Q8RYX4"/>
<dbReference type="Pfam" id="PF00067">
    <property type="entry name" value="p450"/>
    <property type="match status" value="1"/>
</dbReference>
<organism evidence="8 9">
    <name type="scientific">Colletotrichum chlorophyti</name>
    <dbReference type="NCBI Taxonomy" id="708187"/>
    <lineage>
        <taxon>Eukaryota</taxon>
        <taxon>Fungi</taxon>
        <taxon>Dikarya</taxon>
        <taxon>Ascomycota</taxon>
        <taxon>Pezizomycotina</taxon>
        <taxon>Sordariomycetes</taxon>
        <taxon>Hypocreomycetidae</taxon>
        <taxon>Glomerellales</taxon>
        <taxon>Glomerellaceae</taxon>
        <taxon>Colletotrichum</taxon>
    </lineage>
</organism>
<dbReference type="GO" id="GO:0016705">
    <property type="term" value="F:oxidoreductase activity, acting on paired donors, with incorporation or reduction of molecular oxygen"/>
    <property type="evidence" value="ECO:0007669"/>
    <property type="project" value="InterPro"/>
</dbReference>
<dbReference type="SUPFAM" id="SSF48264">
    <property type="entry name" value="Cytochrome P450"/>
    <property type="match status" value="1"/>
</dbReference>
<dbReference type="GO" id="GO:0004497">
    <property type="term" value="F:monooxygenase activity"/>
    <property type="evidence" value="ECO:0007669"/>
    <property type="project" value="UniProtKB-KW"/>
</dbReference>
<dbReference type="GO" id="GO:0020037">
    <property type="term" value="F:heme binding"/>
    <property type="evidence" value="ECO:0007669"/>
    <property type="project" value="InterPro"/>
</dbReference>
<dbReference type="Proteomes" id="UP000186583">
    <property type="component" value="Unassembled WGS sequence"/>
</dbReference>
<dbReference type="InterPro" id="IPR002401">
    <property type="entry name" value="Cyt_P450_E_grp-I"/>
</dbReference>
<keyword evidence="3 6" id="KW-0479">Metal-binding</keyword>
<dbReference type="PANTHER" id="PTHR24305">
    <property type="entry name" value="CYTOCHROME P450"/>
    <property type="match status" value="1"/>
</dbReference>
<keyword evidence="9" id="KW-1185">Reference proteome</keyword>
<feature type="binding site" description="axial binding residue" evidence="6">
    <location>
        <position position="436"/>
    </location>
    <ligand>
        <name>heme</name>
        <dbReference type="ChEBI" id="CHEBI:30413"/>
    </ligand>
    <ligandPart>
        <name>Fe</name>
        <dbReference type="ChEBI" id="CHEBI:18248"/>
    </ligandPart>
</feature>
<evidence type="ECO:0000313" key="9">
    <source>
        <dbReference type="Proteomes" id="UP000186583"/>
    </source>
</evidence>
<proteinExistence type="inferred from homology"/>
<feature type="transmembrane region" description="Helical" evidence="7">
    <location>
        <begin position="12"/>
        <end position="33"/>
    </location>
</feature>
<keyword evidence="7" id="KW-0812">Transmembrane</keyword>